<protein>
    <submittedName>
        <fullName evidence="2">Uncharacterized protein</fullName>
    </submittedName>
</protein>
<evidence type="ECO:0000256" key="1">
    <source>
        <dbReference type="SAM" id="MobiDB-lite"/>
    </source>
</evidence>
<sequence>MSRRRRPSSIPCWAALDIQGSQGSSATTSSHSFNNVDGATAAVTRAGRPRYLLGHSGSSSSAKDAAGAGTHRGALR</sequence>
<evidence type="ECO:0000313" key="2">
    <source>
        <dbReference type="EMBL" id="KAF9738002.1"/>
    </source>
</evidence>
<keyword evidence="3" id="KW-1185">Reference proteome</keyword>
<dbReference type="AlphaFoldDB" id="A0A9P6GLL8"/>
<comment type="caution">
    <text evidence="2">The sequence shown here is derived from an EMBL/GenBank/DDBJ whole genome shotgun (WGS) entry which is preliminary data.</text>
</comment>
<feature type="compositionally biased region" description="Low complexity" evidence="1">
    <location>
        <begin position="54"/>
        <end position="69"/>
    </location>
</feature>
<feature type="region of interest" description="Disordered" evidence="1">
    <location>
        <begin position="50"/>
        <end position="76"/>
    </location>
</feature>
<evidence type="ECO:0000313" key="3">
    <source>
        <dbReference type="Proteomes" id="UP000756921"/>
    </source>
</evidence>
<name>A0A9P6GLL8_9PLEO</name>
<dbReference type="Proteomes" id="UP000756921">
    <property type="component" value="Unassembled WGS sequence"/>
</dbReference>
<dbReference type="EMBL" id="WJXW01000003">
    <property type="protein sequence ID" value="KAF9738002.1"/>
    <property type="molecule type" value="Genomic_DNA"/>
</dbReference>
<proteinExistence type="predicted"/>
<accession>A0A9P6GLL8</accession>
<organism evidence="2 3">
    <name type="scientific">Paraphaeosphaeria minitans</name>
    <dbReference type="NCBI Taxonomy" id="565426"/>
    <lineage>
        <taxon>Eukaryota</taxon>
        <taxon>Fungi</taxon>
        <taxon>Dikarya</taxon>
        <taxon>Ascomycota</taxon>
        <taxon>Pezizomycotina</taxon>
        <taxon>Dothideomycetes</taxon>
        <taxon>Pleosporomycetidae</taxon>
        <taxon>Pleosporales</taxon>
        <taxon>Massarineae</taxon>
        <taxon>Didymosphaeriaceae</taxon>
        <taxon>Paraphaeosphaeria</taxon>
    </lineage>
</organism>
<gene>
    <name evidence="2" type="ORF">PMIN01_03285</name>
</gene>
<reference evidence="2" key="1">
    <citation type="journal article" date="2020" name="Mol. Plant Microbe Interact.">
        <title>Genome Sequence of the Biocontrol Agent Coniothyrium minitans strain Conio (IMI 134523).</title>
        <authorList>
            <person name="Patel D."/>
            <person name="Shittu T.A."/>
            <person name="Baroncelli R."/>
            <person name="Muthumeenakshi S."/>
            <person name="Osborne T.H."/>
            <person name="Janganan T.K."/>
            <person name="Sreenivasaprasad S."/>
        </authorList>
    </citation>
    <scope>NUCLEOTIDE SEQUENCE</scope>
    <source>
        <strain evidence="2">Conio</strain>
    </source>
</reference>